<dbReference type="STRING" id="273121.WS1755"/>
<dbReference type="RefSeq" id="WP_011139560.1">
    <property type="nucleotide sequence ID" value="NC_005090.1"/>
</dbReference>
<organism evidence="2">
    <name type="scientific">Wolinella succinogenes (strain ATCC 29543 / DSM 1740 / CCUG 13145 / JCM 31913 / LMG 7466 / NCTC 11488 / FDC 602W)</name>
    <name type="common">Vibrio succinogenes</name>
    <dbReference type="NCBI Taxonomy" id="273121"/>
    <lineage>
        <taxon>Bacteria</taxon>
        <taxon>Pseudomonadati</taxon>
        <taxon>Campylobacterota</taxon>
        <taxon>Epsilonproteobacteria</taxon>
        <taxon>Campylobacterales</taxon>
        <taxon>Helicobacteraceae</taxon>
        <taxon>Wolinella</taxon>
    </lineage>
</organism>
<evidence type="ECO:0008006" key="3">
    <source>
        <dbReference type="Google" id="ProtNLM"/>
    </source>
</evidence>
<name>Q7MR37_WOLSU</name>
<dbReference type="EMBL" id="BX571661">
    <property type="protein sequence ID" value="CAE10777.1"/>
    <property type="molecule type" value="Genomic_DNA"/>
</dbReference>
<proteinExistence type="predicted"/>
<accession>Q7MR37</accession>
<sequence>MLLLSLRGSLKALALSLFPLFFLACAPKPSLLLSSDPKLILLATPGFRFNDTGFVKHYNDKISVEIYSIGQVMLVLEIRSDSICLNGECHSKARVNEEIFGASVAYETLLEEIIQGKDIFKGEGKLTEQGLIRQHLVSPDYDIVYERSLKGTLFRDRINKTALMIKEL</sequence>
<protein>
    <recommendedName>
        <fullName evidence="3">Lipoprotein</fullName>
    </recommendedName>
</protein>
<dbReference type="AlphaFoldDB" id="Q7MR37"/>
<evidence type="ECO:0000313" key="1">
    <source>
        <dbReference type="EMBL" id="CAE10777.1"/>
    </source>
</evidence>
<keyword evidence="2" id="KW-1185">Reference proteome</keyword>
<dbReference type="KEGG" id="wsu:WS1755"/>
<dbReference type="HOGENOM" id="CLU_136117_1_0_7"/>
<evidence type="ECO:0000313" key="2">
    <source>
        <dbReference type="Proteomes" id="UP000000422"/>
    </source>
</evidence>
<dbReference type="PROSITE" id="PS51257">
    <property type="entry name" value="PROKAR_LIPOPROTEIN"/>
    <property type="match status" value="1"/>
</dbReference>
<gene>
    <name evidence="1" type="ordered locus">WS1755</name>
</gene>
<reference evidence="1 2" key="1">
    <citation type="journal article" date="2003" name="Proc. Natl. Acad. Sci. U.S.A.">
        <title>Complete genome sequence and analysis of Wolinella succinogenes.</title>
        <authorList>
            <person name="Baar C."/>
            <person name="Eppinger M."/>
            <person name="Raddatz G."/>
            <person name="Simon JM."/>
            <person name="Lanz C."/>
            <person name="Klimmek O."/>
            <person name="Nandakumar R."/>
            <person name="Gross R."/>
            <person name="Rosinus A."/>
            <person name="Keller H."/>
            <person name="Jagtap P."/>
            <person name="Linke B."/>
            <person name="Meyer F."/>
            <person name="Lederer H."/>
            <person name="Schuster S.C."/>
        </authorList>
    </citation>
    <scope>NUCLEOTIDE SEQUENCE [LARGE SCALE GENOMIC DNA]</scope>
    <source>
        <strain evidence="2">ATCC 29543 / DSM 1740 / CCUG 13145 / JCM 31913 / LMG 7466 / NCTC 11488 / FDC 602W</strain>
    </source>
</reference>
<dbReference type="Proteomes" id="UP000000422">
    <property type="component" value="Chromosome"/>
</dbReference>
<dbReference type="eggNOG" id="ENOG502ZYK6">
    <property type="taxonomic scope" value="Bacteria"/>
</dbReference>